<dbReference type="AlphaFoldDB" id="A0A9Q3C0Q2"/>
<dbReference type="Proteomes" id="UP000765509">
    <property type="component" value="Unassembled WGS sequence"/>
</dbReference>
<feature type="transmembrane region" description="Helical" evidence="1">
    <location>
        <begin position="115"/>
        <end position="135"/>
    </location>
</feature>
<protein>
    <submittedName>
        <fullName evidence="2">Uncharacterized protein</fullName>
    </submittedName>
</protein>
<keyword evidence="3" id="KW-1185">Reference proteome</keyword>
<dbReference type="EMBL" id="AVOT02003865">
    <property type="protein sequence ID" value="MBW0474813.1"/>
    <property type="molecule type" value="Genomic_DNA"/>
</dbReference>
<keyword evidence="1" id="KW-1133">Transmembrane helix</keyword>
<evidence type="ECO:0000313" key="2">
    <source>
        <dbReference type="EMBL" id="MBW0474813.1"/>
    </source>
</evidence>
<proteinExistence type="predicted"/>
<keyword evidence="1" id="KW-0812">Transmembrane</keyword>
<evidence type="ECO:0000313" key="3">
    <source>
        <dbReference type="Proteomes" id="UP000765509"/>
    </source>
</evidence>
<sequence length="340" mass="38038">MPPSKYSLNQINLKIGKPNAHASFPRFLPPLAFNLVVILGYAVQLISLSSIVTFGKTITRWHAAWESYDGAFLQVVNSAGSPVSIEHSQHAALTALEQLSSYDVEIKEKLHTINVVFLIIALFQFFCMFMASYRIQMALLNQVFILRNALKRQKNMEAPILDHSSSNVTFDMYKLRNLVNISSSPRGPGSFTSSEGSTVFDLNWRMYLPSFTPGSGVSASTWTQGPFQQSQQEILDGGSERLAYHYRQLARYVSNTFWQTILVLVSQISYAVLLFMLLFHGFGQLSFARFTSITTLWINVTWNLGVGIVLGIIACIVVYSPTPSLPREPSVANLEGEDLY</sequence>
<comment type="caution">
    <text evidence="2">The sequence shown here is derived from an EMBL/GenBank/DDBJ whole genome shotgun (WGS) entry which is preliminary data.</text>
</comment>
<feature type="transmembrane region" description="Helical" evidence="1">
    <location>
        <begin position="257"/>
        <end position="279"/>
    </location>
</feature>
<feature type="transmembrane region" description="Helical" evidence="1">
    <location>
        <begin position="31"/>
        <end position="54"/>
    </location>
</feature>
<dbReference type="OrthoDB" id="2504055at2759"/>
<organism evidence="2 3">
    <name type="scientific">Austropuccinia psidii MF-1</name>
    <dbReference type="NCBI Taxonomy" id="1389203"/>
    <lineage>
        <taxon>Eukaryota</taxon>
        <taxon>Fungi</taxon>
        <taxon>Dikarya</taxon>
        <taxon>Basidiomycota</taxon>
        <taxon>Pucciniomycotina</taxon>
        <taxon>Pucciniomycetes</taxon>
        <taxon>Pucciniales</taxon>
        <taxon>Sphaerophragmiaceae</taxon>
        <taxon>Austropuccinia</taxon>
    </lineage>
</organism>
<evidence type="ECO:0000256" key="1">
    <source>
        <dbReference type="SAM" id="Phobius"/>
    </source>
</evidence>
<feature type="transmembrane region" description="Helical" evidence="1">
    <location>
        <begin position="300"/>
        <end position="319"/>
    </location>
</feature>
<keyword evidence="1" id="KW-0472">Membrane</keyword>
<accession>A0A9Q3C0Q2</accession>
<reference evidence="2" key="1">
    <citation type="submission" date="2021-03" db="EMBL/GenBank/DDBJ databases">
        <title>Draft genome sequence of rust myrtle Austropuccinia psidii MF-1, a brazilian biotype.</title>
        <authorList>
            <person name="Quecine M.C."/>
            <person name="Pachon D.M.R."/>
            <person name="Bonatelli M.L."/>
            <person name="Correr F.H."/>
            <person name="Franceschini L.M."/>
            <person name="Leite T.F."/>
            <person name="Margarido G.R.A."/>
            <person name="Almeida C.A."/>
            <person name="Ferrarezi J.A."/>
            <person name="Labate C.A."/>
        </authorList>
    </citation>
    <scope>NUCLEOTIDE SEQUENCE</scope>
    <source>
        <strain evidence="2">MF-1</strain>
    </source>
</reference>
<gene>
    <name evidence="2" type="ORF">O181_014528</name>
</gene>
<name>A0A9Q3C0Q2_9BASI</name>